<dbReference type="STRING" id="339866.GCA_001418255_01344"/>
<feature type="region of interest" description="Disordered" evidence="1">
    <location>
        <begin position="143"/>
        <end position="165"/>
    </location>
</feature>
<dbReference type="SUPFAM" id="SSF47413">
    <property type="entry name" value="lambda repressor-like DNA-binding domains"/>
    <property type="match status" value="1"/>
</dbReference>
<dbReference type="PROSITE" id="PS50943">
    <property type="entry name" value="HTH_CROC1"/>
    <property type="match status" value="1"/>
</dbReference>
<dbReference type="InterPro" id="IPR010982">
    <property type="entry name" value="Lambda_DNA-bd_dom_sf"/>
</dbReference>
<gene>
    <name evidence="3" type="ORF">Ga0061069_104110</name>
</gene>
<evidence type="ECO:0000256" key="1">
    <source>
        <dbReference type="SAM" id="MobiDB-lite"/>
    </source>
</evidence>
<dbReference type="RefSeq" id="WP_055450263.1">
    <property type="nucleotide sequence ID" value="NZ_CYHF01000004.1"/>
</dbReference>
<accession>A0A0K6HZY1</accession>
<evidence type="ECO:0000313" key="3">
    <source>
        <dbReference type="EMBL" id="CUA96373.1"/>
    </source>
</evidence>
<dbReference type="EMBL" id="CYHF01000004">
    <property type="protein sequence ID" value="CUA96373.1"/>
    <property type="molecule type" value="Genomic_DNA"/>
</dbReference>
<dbReference type="Proteomes" id="UP000183649">
    <property type="component" value="Unassembled WGS sequence"/>
</dbReference>
<name>A0A0K6HZY1_9BURK</name>
<evidence type="ECO:0000259" key="2">
    <source>
        <dbReference type="PROSITE" id="PS50943"/>
    </source>
</evidence>
<keyword evidence="4" id="KW-1185">Reference proteome</keyword>
<dbReference type="GO" id="GO:0003677">
    <property type="term" value="F:DNA binding"/>
    <property type="evidence" value="ECO:0007669"/>
    <property type="project" value="InterPro"/>
</dbReference>
<dbReference type="OrthoDB" id="9788236at2"/>
<dbReference type="AlphaFoldDB" id="A0A0K6HZY1"/>
<feature type="domain" description="HTH cro/C1-type" evidence="2">
    <location>
        <begin position="8"/>
        <end position="61"/>
    </location>
</feature>
<dbReference type="InterPro" id="IPR001387">
    <property type="entry name" value="Cro/C1-type_HTH"/>
</dbReference>
<dbReference type="CDD" id="cd00093">
    <property type="entry name" value="HTH_XRE"/>
    <property type="match status" value="1"/>
</dbReference>
<reference evidence="4" key="1">
    <citation type="submission" date="2015-08" db="EMBL/GenBank/DDBJ databases">
        <authorList>
            <person name="Varghese N."/>
        </authorList>
    </citation>
    <scope>NUCLEOTIDE SEQUENCE [LARGE SCALE GENOMIC DNA]</scope>
    <source>
        <strain evidence="4">DSM 18181</strain>
    </source>
</reference>
<proteinExistence type="predicted"/>
<dbReference type="SMART" id="SM00530">
    <property type="entry name" value="HTH_XRE"/>
    <property type="match status" value="1"/>
</dbReference>
<sequence length="165" mass="17363">MTTPGDIIKKRRDALGLTQTALSKQAKVHLNTLRDIEAKGGAKSSFLPQLARALGIDIYALVNGELSTIDDRPSNAESGAASPGGKLEAARAMSLVDEIIGQIAPVLQSAAREEFQRWLSGEHTREQASAILDALLNASKSLPASPAGLLESPRAPAKATKKNVT</sequence>
<evidence type="ECO:0000313" key="4">
    <source>
        <dbReference type="Proteomes" id="UP000183649"/>
    </source>
</evidence>
<dbReference type="Gene3D" id="1.10.260.40">
    <property type="entry name" value="lambda repressor-like DNA-binding domains"/>
    <property type="match status" value="1"/>
</dbReference>
<protein>
    <submittedName>
        <fullName evidence="3">Helix-turn-helix</fullName>
    </submittedName>
</protein>
<organism evidence="3 4">
    <name type="scientific">Thiomonas bhubaneswarensis</name>
    <dbReference type="NCBI Taxonomy" id="339866"/>
    <lineage>
        <taxon>Bacteria</taxon>
        <taxon>Pseudomonadati</taxon>
        <taxon>Pseudomonadota</taxon>
        <taxon>Betaproteobacteria</taxon>
        <taxon>Burkholderiales</taxon>
        <taxon>Thiomonas</taxon>
    </lineage>
</organism>
<dbReference type="Pfam" id="PF01381">
    <property type="entry name" value="HTH_3"/>
    <property type="match status" value="1"/>
</dbReference>